<dbReference type="Pfam" id="PF03050">
    <property type="entry name" value="DDE_Tnp_IS66"/>
    <property type="match status" value="1"/>
</dbReference>
<name>X0RSU3_9ZZZZ</name>
<reference evidence="2" key="1">
    <citation type="journal article" date="2014" name="Front. Microbiol.">
        <title>High frequency of phylogenetically diverse reductive dehalogenase-homologous genes in deep subseafloor sedimentary metagenomes.</title>
        <authorList>
            <person name="Kawai M."/>
            <person name="Futagami T."/>
            <person name="Toyoda A."/>
            <person name="Takaki Y."/>
            <person name="Nishi S."/>
            <person name="Hori S."/>
            <person name="Arai W."/>
            <person name="Tsubouchi T."/>
            <person name="Morono Y."/>
            <person name="Uchiyama I."/>
            <person name="Ito T."/>
            <person name="Fujiyama A."/>
            <person name="Inagaki F."/>
            <person name="Takami H."/>
        </authorList>
    </citation>
    <scope>NUCLEOTIDE SEQUENCE</scope>
    <source>
        <strain evidence="2">Expedition CK06-06</strain>
    </source>
</reference>
<feature type="non-terminal residue" evidence="2">
    <location>
        <position position="252"/>
    </location>
</feature>
<organism evidence="2">
    <name type="scientific">marine sediment metagenome</name>
    <dbReference type="NCBI Taxonomy" id="412755"/>
    <lineage>
        <taxon>unclassified sequences</taxon>
        <taxon>metagenomes</taxon>
        <taxon>ecological metagenomes</taxon>
    </lineage>
</organism>
<dbReference type="InterPro" id="IPR004291">
    <property type="entry name" value="Transposase_IS66_central"/>
</dbReference>
<proteinExistence type="predicted"/>
<gene>
    <name evidence="2" type="ORF">S01H1_15262</name>
</gene>
<sequence length="252" mass="28681">MIRYNVPSVGCELKLERRCPHCHRPNGRIHSNIVHRPISDPKVCTIAQRRMKCPFCKTTWTIRVEGVADGRQRTDRLICIGVVLYVLGLSYRGVEQFLAMLGCQGSKSTVERDVARLGQKAKALHTESLDVGFEILGVDGTGARMAGQSRAGMLFFVDIGSSRLLFVVRAKETDSRRVRQHVQRLMQLFGVEHLRADELSVYDQAAPEARRTICLAHWLKTKCKRAWDLSRQFQAEGLLYESQMMLDLQRLL</sequence>
<comment type="caution">
    <text evidence="2">The sequence shown here is derived from an EMBL/GenBank/DDBJ whole genome shotgun (WGS) entry which is preliminary data.</text>
</comment>
<dbReference type="AlphaFoldDB" id="X0RSU3"/>
<feature type="domain" description="Transposase IS66 central" evidence="1">
    <location>
        <begin position="83"/>
        <end position="220"/>
    </location>
</feature>
<dbReference type="EMBL" id="BARS01007964">
    <property type="protein sequence ID" value="GAF71909.1"/>
    <property type="molecule type" value="Genomic_DNA"/>
</dbReference>
<evidence type="ECO:0000259" key="1">
    <source>
        <dbReference type="Pfam" id="PF03050"/>
    </source>
</evidence>
<protein>
    <recommendedName>
        <fullName evidence="1">Transposase IS66 central domain-containing protein</fullName>
    </recommendedName>
</protein>
<accession>X0RSU3</accession>
<evidence type="ECO:0000313" key="2">
    <source>
        <dbReference type="EMBL" id="GAF71909.1"/>
    </source>
</evidence>